<feature type="region of interest" description="Disordered" evidence="1">
    <location>
        <begin position="305"/>
        <end position="329"/>
    </location>
</feature>
<evidence type="ECO:0008006" key="5">
    <source>
        <dbReference type="Google" id="ProtNLM"/>
    </source>
</evidence>
<dbReference type="Proteomes" id="UP000887226">
    <property type="component" value="Unassembled WGS sequence"/>
</dbReference>
<evidence type="ECO:0000256" key="2">
    <source>
        <dbReference type="SAM" id="SignalP"/>
    </source>
</evidence>
<feature type="chain" id="PRO_5040287727" description="Extracellular membrane protein CFEM domain-containing protein" evidence="2">
    <location>
        <begin position="26"/>
        <end position="363"/>
    </location>
</feature>
<name>A0A9P8CC84_9HELO</name>
<protein>
    <recommendedName>
        <fullName evidence="5">Extracellular membrane protein CFEM domain-containing protein</fullName>
    </recommendedName>
</protein>
<keyword evidence="4" id="KW-1185">Reference proteome</keyword>
<dbReference type="AlphaFoldDB" id="A0A9P8CC84"/>
<evidence type="ECO:0000256" key="1">
    <source>
        <dbReference type="SAM" id="MobiDB-lite"/>
    </source>
</evidence>
<dbReference type="OrthoDB" id="4153189at2759"/>
<reference evidence="3" key="1">
    <citation type="journal article" date="2021" name="IMA Fungus">
        <title>Genomic characterization of three marine fungi, including Emericellopsis atlantica sp. nov. with signatures of a generalist lifestyle and marine biomass degradation.</title>
        <authorList>
            <person name="Hagestad O.C."/>
            <person name="Hou L."/>
            <person name="Andersen J.H."/>
            <person name="Hansen E.H."/>
            <person name="Altermark B."/>
            <person name="Li C."/>
            <person name="Kuhnert E."/>
            <person name="Cox R.J."/>
            <person name="Crous P.W."/>
            <person name="Spatafora J.W."/>
            <person name="Lail K."/>
            <person name="Amirebrahimi M."/>
            <person name="Lipzen A."/>
            <person name="Pangilinan J."/>
            <person name="Andreopoulos W."/>
            <person name="Hayes R.D."/>
            <person name="Ng V."/>
            <person name="Grigoriev I.V."/>
            <person name="Jackson S.A."/>
            <person name="Sutton T.D.S."/>
            <person name="Dobson A.D.W."/>
            <person name="Rama T."/>
        </authorList>
    </citation>
    <scope>NUCLEOTIDE SEQUENCE</scope>
    <source>
        <strain evidence="3">TRa3180A</strain>
    </source>
</reference>
<evidence type="ECO:0000313" key="3">
    <source>
        <dbReference type="EMBL" id="KAG9241350.1"/>
    </source>
</evidence>
<gene>
    <name evidence="3" type="ORF">BJ878DRAFT_233363</name>
</gene>
<comment type="caution">
    <text evidence="3">The sequence shown here is derived from an EMBL/GenBank/DDBJ whole genome shotgun (WGS) entry which is preliminary data.</text>
</comment>
<feature type="signal peptide" evidence="2">
    <location>
        <begin position="1"/>
        <end position="25"/>
    </location>
</feature>
<keyword evidence="2" id="KW-0732">Signal</keyword>
<dbReference type="EMBL" id="MU254226">
    <property type="protein sequence ID" value="KAG9241350.1"/>
    <property type="molecule type" value="Genomic_DNA"/>
</dbReference>
<feature type="compositionally biased region" description="Polar residues" evidence="1">
    <location>
        <begin position="305"/>
        <end position="323"/>
    </location>
</feature>
<evidence type="ECO:0000313" key="4">
    <source>
        <dbReference type="Proteomes" id="UP000887226"/>
    </source>
</evidence>
<proteinExistence type="predicted"/>
<accession>A0A9P8CC84</accession>
<sequence>MNFGDVAMLPPLYLLAAFQILRVHAIGSDFQEKIAARAPQERNAQSSAICNVVGSLLSLCDVTAASTVQADCLCYSSSTWVPSIFDQAIATCADYASTALPADAYSLALYYEGFCTKVGEIHNGGGKSTAPAVSPSTPKPSPAISVVTPIQTPTLTSTPAAPIRPSSATNPGTALLPITIPTPVVPSSTELDIFTNPGCSWVSFALSYCNSVTPGFTTIPVASQAPCLCYSSTLWMPESFDGPVNTCVEYVKTADSTFYTDVTSIMGFCTSVGDVLAAAQTGGSQTTAATGGVGLNLPGLGIKSQSQSITPPSVTSPSRSQSPAGAPAPVLTISPNNSASVTGSRVFVVTVFNMALCVAMLLW</sequence>
<organism evidence="3 4">
    <name type="scientific">Calycina marina</name>
    <dbReference type="NCBI Taxonomy" id="1763456"/>
    <lineage>
        <taxon>Eukaryota</taxon>
        <taxon>Fungi</taxon>
        <taxon>Dikarya</taxon>
        <taxon>Ascomycota</taxon>
        <taxon>Pezizomycotina</taxon>
        <taxon>Leotiomycetes</taxon>
        <taxon>Helotiales</taxon>
        <taxon>Pezizellaceae</taxon>
        <taxon>Calycina</taxon>
    </lineage>
</organism>